<dbReference type="SUPFAM" id="SSF55729">
    <property type="entry name" value="Acyl-CoA N-acyltransferases (Nat)"/>
    <property type="match status" value="1"/>
</dbReference>
<gene>
    <name evidence="1" type="ORF">ACFPMF_27650</name>
</gene>
<dbReference type="InterPro" id="IPR016181">
    <property type="entry name" value="Acyl_CoA_acyltransferase"/>
</dbReference>
<reference evidence="2" key="1">
    <citation type="journal article" date="2019" name="Int. J. Syst. Evol. Microbiol.">
        <title>The Global Catalogue of Microorganisms (GCM) 10K type strain sequencing project: providing services to taxonomists for standard genome sequencing and annotation.</title>
        <authorList>
            <consortium name="The Broad Institute Genomics Platform"/>
            <consortium name="The Broad Institute Genome Sequencing Center for Infectious Disease"/>
            <person name="Wu L."/>
            <person name="Ma J."/>
        </authorList>
    </citation>
    <scope>NUCLEOTIDE SEQUENCE [LARGE SCALE GENOMIC DNA]</scope>
    <source>
        <strain evidence="2">CCUG 55250</strain>
    </source>
</reference>
<keyword evidence="2" id="KW-1185">Reference proteome</keyword>
<evidence type="ECO:0000313" key="1">
    <source>
        <dbReference type="EMBL" id="MFC5413127.1"/>
    </source>
</evidence>
<dbReference type="Gene3D" id="3.40.630.30">
    <property type="match status" value="1"/>
</dbReference>
<dbReference type="Proteomes" id="UP001596106">
    <property type="component" value="Unassembled WGS sequence"/>
</dbReference>
<evidence type="ECO:0000313" key="2">
    <source>
        <dbReference type="Proteomes" id="UP001596106"/>
    </source>
</evidence>
<name>A0ABW0ILM4_9BACT</name>
<sequence>MDIQFTSFSQIDLNDTFFDSLRADYVGFNEWFVKKQQEDAKAFIMASDAGLEAFLYLKSEDGQIDDVEPPLPAERRLKIGTFKINPHGTRLGERFIKKIFDYCIKYKFKEAYVTIFPKHGYLLGLFKKYGFNEIGRKVNQNGEELVLQKKFNSLEGELHRDYPLINPNAGKKYLLAIYPGFHTRLFPDSILNNENFDIIQDVSYTNSIHKIYICKMKVSSLRKSDIIVIYRTGDGQGPAYYRAVITSVCVVEETRRKKDFASFDEFYAYCQAYSVFTSQELKEQYDSGDVFVIKMTYNAAFSRRVNRKILIEEIGLDPNAYWGFLSLREEQFQEIIKAGAVDESLIINQA</sequence>
<proteinExistence type="predicted"/>
<accession>A0ABW0ILM4</accession>
<protein>
    <submittedName>
        <fullName evidence="1">N-acetyltransferase</fullName>
    </submittedName>
</protein>
<dbReference type="RefSeq" id="WP_379851351.1">
    <property type="nucleotide sequence ID" value="NZ_JBHSMA010000021.1"/>
</dbReference>
<comment type="caution">
    <text evidence="1">The sequence shown here is derived from an EMBL/GenBank/DDBJ whole genome shotgun (WGS) entry which is preliminary data.</text>
</comment>
<dbReference type="EMBL" id="JBHSMA010000021">
    <property type="protein sequence ID" value="MFC5413127.1"/>
    <property type="molecule type" value="Genomic_DNA"/>
</dbReference>
<organism evidence="1 2">
    <name type="scientific">Larkinella bovis</name>
    <dbReference type="NCBI Taxonomy" id="683041"/>
    <lineage>
        <taxon>Bacteria</taxon>
        <taxon>Pseudomonadati</taxon>
        <taxon>Bacteroidota</taxon>
        <taxon>Cytophagia</taxon>
        <taxon>Cytophagales</taxon>
        <taxon>Spirosomataceae</taxon>
        <taxon>Larkinella</taxon>
    </lineage>
</organism>